<name>A0A1M4Y8P9_9BACT</name>
<protein>
    <submittedName>
        <fullName evidence="4">Acetyltransferase (GNAT) family protein</fullName>
    </submittedName>
</protein>
<dbReference type="STRING" id="1346286.SAMN05444362_103102"/>
<sequence length="154" mass="17591">MTQINIDLYKPEYKDDFIRLNTEWITTYFRLEEADIYTLSHIEEYILDKGGQIFFALYDGIVMGCCALVYHPEHNTYEVSKMAVSPHAQGLGLGKKLLETAISYARENGINQLFLEGNTKLEASIALYTKLGFKEIPIAEAAYDRCNIMMVCDL</sequence>
<dbReference type="PANTHER" id="PTHR43877">
    <property type="entry name" value="AMINOALKYLPHOSPHONATE N-ACETYLTRANSFERASE-RELATED-RELATED"/>
    <property type="match status" value="1"/>
</dbReference>
<evidence type="ECO:0000313" key="4">
    <source>
        <dbReference type="EMBL" id="SHF01983.1"/>
    </source>
</evidence>
<evidence type="ECO:0000313" key="5">
    <source>
        <dbReference type="Proteomes" id="UP000184480"/>
    </source>
</evidence>
<accession>A0A1M4Y8P9</accession>
<keyword evidence="1 4" id="KW-0808">Transferase</keyword>
<dbReference type="EMBL" id="FQUC01000003">
    <property type="protein sequence ID" value="SHF01983.1"/>
    <property type="molecule type" value="Genomic_DNA"/>
</dbReference>
<dbReference type="SUPFAM" id="SSF55729">
    <property type="entry name" value="Acyl-CoA N-acyltransferases (Nat)"/>
    <property type="match status" value="1"/>
</dbReference>
<proteinExistence type="predicted"/>
<dbReference type="CDD" id="cd04301">
    <property type="entry name" value="NAT_SF"/>
    <property type="match status" value="1"/>
</dbReference>
<dbReference type="Pfam" id="PF00583">
    <property type="entry name" value="Acetyltransf_1"/>
    <property type="match status" value="1"/>
</dbReference>
<dbReference type="InterPro" id="IPR016181">
    <property type="entry name" value="Acyl_CoA_acyltransferase"/>
</dbReference>
<dbReference type="Gene3D" id="3.40.630.30">
    <property type="match status" value="1"/>
</dbReference>
<dbReference type="PROSITE" id="PS51186">
    <property type="entry name" value="GNAT"/>
    <property type="match status" value="1"/>
</dbReference>
<feature type="domain" description="N-acetyltransferase" evidence="3">
    <location>
        <begin position="4"/>
        <end position="154"/>
    </location>
</feature>
<keyword evidence="5" id="KW-1185">Reference proteome</keyword>
<reference evidence="5" key="1">
    <citation type="submission" date="2016-11" db="EMBL/GenBank/DDBJ databases">
        <authorList>
            <person name="Varghese N."/>
            <person name="Submissions S."/>
        </authorList>
    </citation>
    <scope>NUCLEOTIDE SEQUENCE [LARGE SCALE GENOMIC DNA]</scope>
    <source>
        <strain evidence="5">DSM 27370</strain>
    </source>
</reference>
<organism evidence="4 5">
    <name type="scientific">Dysgonomonas macrotermitis</name>
    <dbReference type="NCBI Taxonomy" id="1346286"/>
    <lineage>
        <taxon>Bacteria</taxon>
        <taxon>Pseudomonadati</taxon>
        <taxon>Bacteroidota</taxon>
        <taxon>Bacteroidia</taxon>
        <taxon>Bacteroidales</taxon>
        <taxon>Dysgonomonadaceae</taxon>
        <taxon>Dysgonomonas</taxon>
    </lineage>
</organism>
<dbReference type="InterPro" id="IPR000182">
    <property type="entry name" value="GNAT_dom"/>
</dbReference>
<dbReference type="AlphaFoldDB" id="A0A1M4Y8P9"/>
<dbReference type="RefSeq" id="WP_062177346.1">
    <property type="nucleotide sequence ID" value="NZ_BBXL01000003.1"/>
</dbReference>
<dbReference type="InterPro" id="IPR050832">
    <property type="entry name" value="Bact_Acetyltransf"/>
</dbReference>
<keyword evidence="2" id="KW-0012">Acyltransferase</keyword>
<evidence type="ECO:0000256" key="1">
    <source>
        <dbReference type="ARBA" id="ARBA00022679"/>
    </source>
</evidence>
<dbReference type="PANTHER" id="PTHR43877:SF2">
    <property type="entry name" value="AMINOALKYLPHOSPHONATE N-ACETYLTRANSFERASE-RELATED"/>
    <property type="match status" value="1"/>
</dbReference>
<evidence type="ECO:0000256" key="2">
    <source>
        <dbReference type="ARBA" id="ARBA00023315"/>
    </source>
</evidence>
<evidence type="ECO:0000259" key="3">
    <source>
        <dbReference type="PROSITE" id="PS51186"/>
    </source>
</evidence>
<dbReference type="GO" id="GO:0016747">
    <property type="term" value="F:acyltransferase activity, transferring groups other than amino-acyl groups"/>
    <property type="evidence" value="ECO:0007669"/>
    <property type="project" value="InterPro"/>
</dbReference>
<dbReference type="OrthoDB" id="1431064at2"/>
<dbReference type="Proteomes" id="UP000184480">
    <property type="component" value="Unassembled WGS sequence"/>
</dbReference>
<gene>
    <name evidence="4" type="ORF">SAMN05444362_103102</name>
</gene>